<dbReference type="AlphaFoldDB" id="A0A9X0BE19"/>
<comment type="caution">
    <text evidence="1">The sequence shown here is derived from an EMBL/GenBank/DDBJ whole genome shotgun (WGS) entry which is preliminary data.</text>
</comment>
<sequence>MLGLTLVPIPFRAQHMILQTLQRHLEHSAFQFVQKWLLPQSLAVGWTCPEALEMHKFFKLLTRHRWKISSEKHRENITTVQNLRHSIVSIRHAAVHRLAKDRDSLLEMNCGAIEFCLRIGDDYSAESLCRLLDFLQKTLSKSSMVQVQPQQAVFSHPRLSKLSLRTRLQERSITPPDVIKRLIGCIAEDLISEVAHFLRIEFP</sequence>
<dbReference type="GeneID" id="81366639"/>
<accession>A0A9X0BE19</accession>
<dbReference type="OrthoDB" id="5324651at2759"/>
<organism evidence="1 2">
    <name type="scientific">Penicillium cosmopolitanum</name>
    <dbReference type="NCBI Taxonomy" id="1131564"/>
    <lineage>
        <taxon>Eukaryota</taxon>
        <taxon>Fungi</taxon>
        <taxon>Dikarya</taxon>
        <taxon>Ascomycota</taxon>
        <taxon>Pezizomycotina</taxon>
        <taxon>Eurotiomycetes</taxon>
        <taxon>Eurotiomycetidae</taxon>
        <taxon>Eurotiales</taxon>
        <taxon>Aspergillaceae</taxon>
        <taxon>Penicillium</taxon>
    </lineage>
</organism>
<name>A0A9X0BE19_9EURO</name>
<keyword evidence="2" id="KW-1185">Reference proteome</keyword>
<evidence type="ECO:0000313" key="2">
    <source>
        <dbReference type="Proteomes" id="UP001147747"/>
    </source>
</evidence>
<dbReference type="EMBL" id="JAPZBU010000004">
    <property type="protein sequence ID" value="KAJ5409139.1"/>
    <property type="molecule type" value="Genomic_DNA"/>
</dbReference>
<protein>
    <submittedName>
        <fullName evidence="1">Uncharacterized protein</fullName>
    </submittedName>
</protein>
<dbReference type="Proteomes" id="UP001147747">
    <property type="component" value="Unassembled WGS sequence"/>
</dbReference>
<reference evidence="1" key="1">
    <citation type="submission" date="2022-12" db="EMBL/GenBank/DDBJ databases">
        <authorList>
            <person name="Petersen C."/>
        </authorList>
    </citation>
    <scope>NUCLEOTIDE SEQUENCE</scope>
    <source>
        <strain evidence="1">IBT 29677</strain>
    </source>
</reference>
<gene>
    <name evidence="1" type="ORF">N7509_003022</name>
</gene>
<dbReference type="RefSeq" id="XP_056493454.1">
    <property type="nucleotide sequence ID" value="XM_056627659.1"/>
</dbReference>
<proteinExistence type="predicted"/>
<reference evidence="1" key="2">
    <citation type="journal article" date="2023" name="IMA Fungus">
        <title>Comparative genomic study of the Penicillium genus elucidates a diverse pangenome and 15 lateral gene transfer events.</title>
        <authorList>
            <person name="Petersen C."/>
            <person name="Sorensen T."/>
            <person name="Nielsen M.R."/>
            <person name="Sondergaard T.E."/>
            <person name="Sorensen J.L."/>
            <person name="Fitzpatrick D.A."/>
            <person name="Frisvad J.C."/>
            <person name="Nielsen K.L."/>
        </authorList>
    </citation>
    <scope>NUCLEOTIDE SEQUENCE</scope>
    <source>
        <strain evidence="1">IBT 29677</strain>
    </source>
</reference>
<evidence type="ECO:0000313" key="1">
    <source>
        <dbReference type="EMBL" id="KAJ5409139.1"/>
    </source>
</evidence>